<dbReference type="EMBL" id="CACRUV010000010">
    <property type="protein sequence ID" value="VYT79220.1"/>
    <property type="molecule type" value="Genomic_DNA"/>
</dbReference>
<protein>
    <submittedName>
        <fullName evidence="1">Uncharacterized protein</fullName>
    </submittedName>
</protein>
<name>A0A6N2ZN71_9BACT</name>
<proteinExistence type="predicted"/>
<dbReference type="AlphaFoldDB" id="A0A6N2ZN71"/>
<gene>
    <name evidence="1" type="ORF">PMLFYP103_00586</name>
</gene>
<sequence length="38" mass="4368">MDAKISNSDEMKNVLQVKSIPTRIALSILSNRHYYPFS</sequence>
<organism evidence="1">
    <name type="scientific">Parabacteroides merdae</name>
    <dbReference type="NCBI Taxonomy" id="46503"/>
    <lineage>
        <taxon>Bacteria</taxon>
        <taxon>Pseudomonadati</taxon>
        <taxon>Bacteroidota</taxon>
        <taxon>Bacteroidia</taxon>
        <taxon>Bacteroidales</taxon>
        <taxon>Tannerellaceae</taxon>
        <taxon>Parabacteroides</taxon>
    </lineage>
</organism>
<accession>A0A6N2ZN71</accession>
<evidence type="ECO:0000313" key="1">
    <source>
        <dbReference type="EMBL" id="VYT79220.1"/>
    </source>
</evidence>
<reference evidence="1" key="1">
    <citation type="submission" date="2019-11" db="EMBL/GenBank/DDBJ databases">
        <authorList>
            <person name="Feng L."/>
        </authorList>
    </citation>
    <scope>NUCLEOTIDE SEQUENCE</scope>
    <source>
        <strain evidence="1">PmerdaeLFYP103</strain>
    </source>
</reference>